<dbReference type="AlphaFoldDB" id="A0A371FVZ4"/>
<protein>
    <submittedName>
        <fullName evidence="1">Uncharacterized protein</fullName>
    </submittedName>
</protein>
<comment type="caution">
    <text evidence="1">The sequence shown here is derived from an EMBL/GenBank/DDBJ whole genome shotgun (WGS) entry which is preliminary data.</text>
</comment>
<dbReference type="Proteomes" id="UP000257109">
    <property type="component" value="Unassembled WGS sequence"/>
</dbReference>
<name>A0A371FVZ4_MUCPR</name>
<accession>A0A371FVZ4</accession>
<reference evidence="1" key="1">
    <citation type="submission" date="2018-05" db="EMBL/GenBank/DDBJ databases">
        <title>Draft genome of Mucuna pruriens seed.</title>
        <authorList>
            <person name="Nnadi N.E."/>
            <person name="Vos R."/>
            <person name="Hasami M.H."/>
            <person name="Devisetty U.K."/>
            <person name="Aguiy J.C."/>
        </authorList>
    </citation>
    <scope>NUCLEOTIDE SEQUENCE [LARGE SCALE GENOMIC DNA]</scope>
    <source>
        <strain evidence="1">JCA_2017</strain>
    </source>
</reference>
<evidence type="ECO:0000313" key="1">
    <source>
        <dbReference type="EMBL" id="RDX82494.1"/>
    </source>
</evidence>
<organism evidence="1 2">
    <name type="scientific">Mucuna pruriens</name>
    <name type="common">Velvet bean</name>
    <name type="synonym">Dolichos pruriens</name>
    <dbReference type="NCBI Taxonomy" id="157652"/>
    <lineage>
        <taxon>Eukaryota</taxon>
        <taxon>Viridiplantae</taxon>
        <taxon>Streptophyta</taxon>
        <taxon>Embryophyta</taxon>
        <taxon>Tracheophyta</taxon>
        <taxon>Spermatophyta</taxon>
        <taxon>Magnoliopsida</taxon>
        <taxon>eudicotyledons</taxon>
        <taxon>Gunneridae</taxon>
        <taxon>Pentapetalae</taxon>
        <taxon>rosids</taxon>
        <taxon>fabids</taxon>
        <taxon>Fabales</taxon>
        <taxon>Fabaceae</taxon>
        <taxon>Papilionoideae</taxon>
        <taxon>50 kb inversion clade</taxon>
        <taxon>NPAAA clade</taxon>
        <taxon>indigoferoid/millettioid clade</taxon>
        <taxon>Phaseoleae</taxon>
        <taxon>Mucuna</taxon>
    </lineage>
</organism>
<gene>
    <name evidence="1" type="ORF">CR513_36709</name>
</gene>
<keyword evidence="2" id="KW-1185">Reference proteome</keyword>
<evidence type="ECO:0000313" key="2">
    <source>
        <dbReference type="Proteomes" id="UP000257109"/>
    </source>
</evidence>
<feature type="non-terminal residue" evidence="1">
    <location>
        <position position="1"/>
    </location>
</feature>
<dbReference type="OrthoDB" id="1433117at2759"/>
<proteinExistence type="predicted"/>
<dbReference type="EMBL" id="QJKJ01007627">
    <property type="protein sequence ID" value="RDX82494.1"/>
    <property type="molecule type" value="Genomic_DNA"/>
</dbReference>
<sequence>MLQEVKEAARIREYTVKARVARANNQNVLPCNFKPQDLVLRKTVQKAESNKLTLRWESPFRMIEEVGRGAYWVTDTVDPGLASDKS</sequence>